<dbReference type="Pfam" id="PF14009">
    <property type="entry name" value="PADRE"/>
    <property type="match status" value="1"/>
</dbReference>
<sequence>MGNCSSADSAEVVATAKLVLQDGTLQEFSYPVKVSYLLGENPTCFICNSDQMDFDDVVSAVDQEEVLQPGQLYFVLPLNRLSRPLQPAEMAALAVKASSALMKSAAATSDKYGYRRKQIVITAESDYKSLRNVSAAVGGGAPVSSRRSRRASSSGSKEKFAALLTSIPE</sequence>
<accession>A0ABU6R9P4</accession>
<dbReference type="PANTHER" id="PTHR33052">
    <property type="entry name" value="DUF4228 DOMAIN PROTEIN-RELATED"/>
    <property type="match status" value="1"/>
</dbReference>
<protein>
    <submittedName>
        <fullName evidence="2">Uncharacterized protein</fullName>
    </submittedName>
</protein>
<feature type="region of interest" description="Disordered" evidence="1">
    <location>
        <begin position="136"/>
        <end position="169"/>
    </location>
</feature>
<name>A0ABU6R9P4_9FABA</name>
<gene>
    <name evidence="2" type="ORF">PIB30_022244</name>
</gene>
<dbReference type="Proteomes" id="UP001341840">
    <property type="component" value="Unassembled WGS sequence"/>
</dbReference>
<dbReference type="InterPro" id="IPR025322">
    <property type="entry name" value="PADRE_dom"/>
</dbReference>
<evidence type="ECO:0000313" key="2">
    <source>
        <dbReference type="EMBL" id="MED6120584.1"/>
    </source>
</evidence>
<evidence type="ECO:0000313" key="3">
    <source>
        <dbReference type="Proteomes" id="UP001341840"/>
    </source>
</evidence>
<proteinExistence type="predicted"/>
<reference evidence="2 3" key="1">
    <citation type="journal article" date="2023" name="Plants (Basel)">
        <title>Bridging the Gap: Combining Genomics and Transcriptomics Approaches to Understand Stylosanthes scabra, an Orphan Legume from the Brazilian Caatinga.</title>
        <authorList>
            <person name="Ferreira-Neto J.R.C."/>
            <person name="da Silva M.D."/>
            <person name="Binneck E."/>
            <person name="de Melo N.F."/>
            <person name="da Silva R.H."/>
            <person name="de Melo A.L.T.M."/>
            <person name="Pandolfi V."/>
            <person name="Bustamante F.O."/>
            <person name="Brasileiro-Vidal A.C."/>
            <person name="Benko-Iseppon A.M."/>
        </authorList>
    </citation>
    <scope>NUCLEOTIDE SEQUENCE [LARGE SCALE GENOMIC DNA]</scope>
    <source>
        <tissue evidence="2">Leaves</tissue>
    </source>
</reference>
<keyword evidence="3" id="KW-1185">Reference proteome</keyword>
<dbReference type="EMBL" id="JASCZI010030283">
    <property type="protein sequence ID" value="MED6120584.1"/>
    <property type="molecule type" value="Genomic_DNA"/>
</dbReference>
<organism evidence="2 3">
    <name type="scientific">Stylosanthes scabra</name>
    <dbReference type="NCBI Taxonomy" id="79078"/>
    <lineage>
        <taxon>Eukaryota</taxon>
        <taxon>Viridiplantae</taxon>
        <taxon>Streptophyta</taxon>
        <taxon>Embryophyta</taxon>
        <taxon>Tracheophyta</taxon>
        <taxon>Spermatophyta</taxon>
        <taxon>Magnoliopsida</taxon>
        <taxon>eudicotyledons</taxon>
        <taxon>Gunneridae</taxon>
        <taxon>Pentapetalae</taxon>
        <taxon>rosids</taxon>
        <taxon>fabids</taxon>
        <taxon>Fabales</taxon>
        <taxon>Fabaceae</taxon>
        <taxon>Papilionoideae</taxon>
        <taxon>50 kb inversion clade</taxon>
        <taxon>dalbergioids sensu lato</taxon>
        <taxon>Dalbergieae</taxon>
        <taxon>Pterocarpus clade</taxon>
        <taxon>Stylosanthes</taxon>
    </lineage>
</organism>
<evidence type="ECO:0000256" key="1">
    <source>
        <dbReference type="SAM" id="MobiDB-lite"/>
    </source>
</evidence>
<comment type="caution">
    <text evidence="2">The sequence shown here is derived from an EMBL/GenBank/DDBJ whole genome shotgun (WGS) entry which is preliminary data.</text>
</comment>